<keyword evidence="6" id="KW-1185">Reference proteome</keyword>
<feature type="domain" description="HTH lacI-type" evidence="4">
    <location>
        <begin position="2"/>
        <end position="56"/>
    </location>
</feature>
<name>A0ABU0GJS0_9CELL</name>
<evidence type="ECO:0000313" key="5">
    <source>
        <dbReference type="EMBL" id="MDQ0425613.1"/>
    </source>
</evidence>
<accession>A0ABU0GJS0</accession>
<dbReference type="CDD" id="cd06267">
    <property type="entry name" value="PBP1_LacI_sugar_binding-like"/>
    <property type="match status" value="1"/>
</dbReference>
<dbReference type="EMBL" id="JAUSVM010000001">
    <property type="protein sequence ID" value="MDQ0425613.1"/>
    <property type="molecule type" value="Genomic_DNA"/>
</dbReference>
<dbReference type="InterPro" id="IPR046335">
    <property type="entry name" value="LacI/GalR-like_sensor"/>
</dbReference>
<evidence type="ECO:0000313" key="6">
    <source>
        <dbReference type="Proteomes" id="UP001240250"/>
    </source>
</evidence>
<dbReference type="PANTHER" id="PTHR30146:SF153">
    <property type="entry name" value="LACTOSE OPERON REPRESSOR"/>
    <property type="match status" value="1"/>
</dbReference>
<dbReference type="SMART" id="SM00354">
    <property type="entry name" value="HTH_LACI"/>
    <property type="match status" value="1"/>
</dbReference>
<reference evidence="5 6" key="1">
    <citation type="submission" date="2023-07" db="EMBL/GenBank/DDBJ databases">
        <title>Sequencing the genomes of 1000 actinobacteria strains.</title>
        <authorList>
            <person name="Klenk H.-P."/>
        </authorList>
    </citation>
    <scope>NUCLEOTIDE SEQUENCE [LARGE SCALE GENOMIC DNA]</scope>
    <source>
        <strain evidence="5 6">DSM 14785</strain>
    </source>
</reference>
<dbReference type="GO" id="GO:0003677">
    <property type="term" value="F:DNA binding"/>
    <property type="evidence" value="ECO:0007669"/>
    <property type="project" value="UniProtKB-KW"/>
</dbReference>
<dbReference type="Pfam" id="PF13377">
    <property type="entry name" value="Peripla_BP_3"/>
    <property type="match status" value="1"/>
</dbReference>
<dbReference type="Gene3D" id="3.40.50.2300">
    <property type="match status" value="2"/>
</dbReference>
<protein>
    <submittedName>
        <fullName evidence="5">DNA-binding LacI/PurR family transcriptional regulator</fullName>
    </submittedName>
</protein>
<comment type="caution">
    <text evidence="5">The sequence shown here is derived from an EMBL/GenBank/DDBJ whole genome shotgun (WGS) entry which is preliminary data.</text>
</comment>
<evidence type="ECO:0000256" key="2">
    <source>
        <dbReference type="ARBA" id="ARBA00023125"/>
    </source>
</evidence>
<dbReference type="Pfam" id="PF00356">
    <property type="entry name" value="LacI"/>
    <property type="match status" value="1"/>
</dbReference>
<dbReference type="SUPFAM" id="SSF47413">
    <property type="entry name" value="lambda repressor-like DNA-binding domains"/>
    <property type="match status" value="1"/>
</dbReference>
<keyword evidence="2 5" id="KW-0238">DNA-binding</keyword>
<gene>
    <name evidence="5" type="ORF">JO380_001994</name>
</gene>
<proteinExistence type="predicted"/>
<dbReference type="Gene3D" id="1.10.260.40">
    <property type="entry name" value="lambda repressor-like DNA-binding domains"/>
    <property type="match status" value="1"/>
</dbReference>
<dbReference type="SUPFAM" id="SSF53822">
    <property type="entry name" value="Periplasmic binding protein-like I"/>
    <property type="match status" value="1"/>
</dbReference>
<evidence type="ECO:0000256" key="3">
    <source>
        <dbReference type="ARBA" id="ARBA00023163"/>
    </source>
</evidence>
<dbReference type="InterPro" id="IPR028082">
    <property type="entry name" value="Peripla_BP_I"/>
</dbReference>
<sequence length="338" mass="35425">MATIRDVAADAGVAPSTVSNVLSGRKRFPDATVARVLASVERLGYRPSPAARALALGRTNVLGLLASYRPGSREADVDVFMRFVRAAMYTAQPRGYDVLLMGRGDDELAGDVLADALVVMDVRLHDARLPVLAALPQPVVLVGWPAQTHGLSAVDLDFADAARTMLGHVADLGHREVAVLAGPEDPADPDADELSFRHRFRTGFARACDDRGVRGRFGACARGDVAAWLDATLADLHGLTAVLVLDVAAVDELVTELHRRGRSVPGDVSLVALSPVEQPVAGHPDLTLVDLPGRAMVARAVERALDELAGAAAGAVDLLPAVLHPGATTAAPGRGLRD</sequence>
<dbReference type="RefSeq" id="WP_070319403.1">
    <property type="nucleotide sequence ID" value="NZ_JAUSVM010000001.1"/>
</dbReference>
<dbReference type="PANTHER" id="PTHR30146">
    <property type="entry name" value="LACI-RELATED TRANSCRIPTIONAL REPRESSOR"/>
    <property type="match status" value="1"/>
</dbReference>
<dbReference type="CDD" id="cd01392">
    <property type="entry name" value="HTH_LacI"/>
    <property type="match status" value="1"/>
</dbReference>
<keyword evidence="1" id="KW-0805">Transcription regulation</keyword>
<keyword evidence="3" id="KW-0804">Transcription</keyword>
<evidence type="ECO:0000256" key="1">
    <source>
        <dbReference type="ARBA" id="ARBA00023015"/>
    </source>
</evidence>
<evidence type="ECO:0000259" key="4">
    <source>
        <dbReference type="PROSITE" id="PS50932"/>
    </source>
</evidence>
<dbReference type="InterPro" id="IPR010982">
    <property type="entry name" value="Lambda_DNA-bd_dom_sf"/>
</dbReference>
<dbReference type="Proteomes" id="UP001240250">
    <property type="component" value="Unassembled WGS sequence"/>
</dbReference>
<dbReference type="InterPro" id="IPR000843">
    <property type="entry name" value="HTH_LacI"/>
</dbReference>
<dbReference type="PROSITE" id="PS50932">
    <property type="entry name" value="HTH_LACI_2"/>
    <property type="match status" value="1"/>
</dbReference>
<organism evidence="5 6">
    <name type="scientific">Cellulomonas iranensis</name>
    <dbReference type="NCBI Taxonomy" id="76862"/>
    <lineage>
        <taxon>Bacteria</taxon>
        <taxon>Bacillati</taxon>
        <taxon>Actinomycetota</taxon>
        <taxon>Actinomycetes</taxon>
        <taxon>Micrococcales</taxon>
        <taxon>Cellulomonadaceae</taxon>
        <taxon>Cellulomonas</taxon>
    </lineage>
</organism>